<organism evidence="7">
    <name type="scientific">Heterosigma akashiwo</name>
    <name type="common">Chromophytic alga</name>
    <name type="synonym">Heterosigma carterae</name>
    <dbReference type="NCBI Taxonomy" id="2829"/>
    <lineage>
        <taxon>Eukaryota</taxon>
        <taxon>Sar</taxon>
        <taxon>Stramenopiles</taxon>
        <taxon>Ochrophyta</taxon>
        <taxon>Raphidophyceae</taxon>
        <taxon>Chattonellales</taxon>
        <taxon>Chattonellaceae</taxon>
        <taxon>Heterosigma</taxon>
    </lineage>
</organism>
<dbReference type="GO" id="GO:0006412">
    <property type="term" value="P:translation"/>
    <property type="evidence" value="ECO:0007669"/>
    <property type="project" value="InterPro"/>
</dbReference>
<dbReference type="PANTHER" id="PTHR13477:SF0">
    <property type="entry name" value="LARGE RIBOSOMAL SUBUNIT PROTEIN ML49"/>
    <property type="match status" value="1"/>
</dbReference>
<evidence type="ECO:0000256" key="6">
    <source>
        <dbReference type="ARBA" id="ARBA00035191"/>
    </source>
</evidence>
<dbReference type="InterPro" id="IPR007740">
    <property type="entry name" value="Ribosomal_mL49"/>
</dbReference>
<sequence>MERISSISRMAGGLIPAIRKHSRNQVKRLFKKNPVALRHRTKYFGKQVPPEKVAEIPTELQFKPSQEPKALPNGWTPPPATVPDGYPFTVTRTLKGKWLPVYTDIRNGRTKTFTIVRRIEGDPEPLRRDLSALTGARAVARAGRVEVPGNHVPRVRAWLAGLGF</sequence>
<evidence type="ECO:0000256" key="4">
    <source>
        <dbReference type="ARBA" id="ARBA00023128"/>
    </source>
</evidence>
<dbReference type="Pfam" id="PF05046">
    <property type="entry name" value="Img2"/>
    <property type="match status" value="1"/>
</dbReference>
<dbReference type="PANTHER" id="PTHR13477">
    <property type="entry name" value="MITOCHONDRIAL 39S RIBOSOMAL PROTEIN L49"/>
    <property type="match status" value="1"/>
</dbReference>
<comment type="subcellular location">
    <subcellularLocation>
        <location evidence="1">Mitochondrion</location>
    </subcellularLocation>
</comment>
<dbReference type="GO" id="GO:0005762">
    <property type="term" value="C:mitochondrial large ribosomal subunit"/>
    <property type="evidence" value="ECO:0007669"/>
    <property type="project" value="TreeGrafter"/>
</dbReference>
<evidence type="ECO:0000256" key="2">
    <source>
        <dbReference type="ARBA" id="ARBA00005677"/>
    </source>
</evidence>
<keyword evidence="3" id="KW-0689">Ribosomal protein</keyword>
<dbReference type="Gene3D" id="3.30.780.10">
    <property type="entry name" value="SUI1-like domain"/>
    <property type="match status" value="1"/>
</dbReference>
<evidence type="ECO:0000256" key="1">
    <source>
        <dbReference type="ARBA" id="ARBA00004173"/>
    </source>
</evidence>
<proteinExistence type="inferred from homology"/>
<accession>A0A7S3XRT8</accession>
<name>A0A7S3XRT8_HETAK</name>
<keyword evidence="4" id="KW-0496">Mitochondrion</keyword>
<reference evidence="7" key="1">
    <citation type="submission" date="2021-01" db="EMBL/GenBank/DDBJ databases">
        <authorList>
            <person name="Corre E."/>
            <person name="Pelletier E."/>
            <person name="Niang G."/>
            <person name="Scheremetjew M."/>
            <person name="Finn R."/>
            <person name="Kale V."/>
            <person name="Holt S."/>
            <person name="Cochrane G."/>
            <person name="Meng A."/>
            <person name="Brown T."/>
            <person name="Cohen L."/>
        </authorList>
    </citation>
    <scope>NUCLEOTIDE SEQUENCE</scope>
    <source>
        <strain evidence="7">CCMP3107</strain>
    </source>
</reference>
<gene>
    <name evidence="7" type="ORF">HAKA00212_LOCUS9125</name>
</gene>
<evidence type="ECO:0000313" key="7">
    <source>
        <dbReference type="EMBL" id="CAE0630429.1"/>
    </source>
</evidence>
<keyword evidence="5" id="KW-0687">Ribonucleoprotein</keyword>
<dbReference type="GO" id="GO:0003735">
    <property type="term" value="F:structural constituent of ribosome"/>
    <property type="evidence" value="ECO:0007669"/>
    <property type="project" value="InterPro"/>
</dbReference>
<dbReference type="EMBL" id="HBIU01019649">
    <property type="protein sequence ID" value="CAE0630429.1"/>
    <property type="molecule type" value="Transcribed_RNA"/>
</dbReference>
<evidence type="ECO:0000256" key="5">
    <source>
        <dbReference type="ARBA" id="ARBA00023274"/>
    </source>
</evidence>
<evidence type="ECO:0000256" key="3">
    <source>
        <dbReference type="ARBA" id="ARBA00022980"/>
    </source>
</evidence>
<comment type="similarity">
    <text evidence="2">Belongs to the mitochondrion-specific ribosomal protein mL49 family.</text>
</comment>
<protein>
    <recommendedName>
        <fullName evidence="6">Large ribosomal subunit protein mL49</fullName>
    </recommendedName>
</protein>
<dbReference type="AlphaFoldDB" id="A0A7S3XRT8"/>